<protein>
    <submittedName>
        <fullName evidence="2">Uncharacterized protein</fullName>
    </submittedName>
</protein>
<keyword evidence="1" id="KW-0472">Membrane</keyword>
<comment type="caution">
    <text evidence="2">The sequence shown here is derived from an EMBL/GenBank/DDBJ whole genome shotgun (WGS) entry which is preliminary data.</text>
</comment>
<dbReference type="Proteomes" id="UP000584867">
    <property type="component" value="Unassembled WGS sequence"/>
</dbReference>
<dbReference type="AlphaFoldDB" id="A0A7W7ZR64"/>
<name>A0A7W7ZR64_9BACT</name>
<dbReference type="EMBL" id="JACHIO010000011">
    <property type="protein sequence ID" value="MBB5064568.1"/>
    <property type="molecule type" value="Genomic_DNA"/>
</dbReference>
<reference evidence="2 3" key="1">
    <citation type="submission" date="2020-08" db="EMBL/GenBank/DDBJ databases">
        <title>Genomic Encyclopedia of Type Strains, Phase IV (KMG-V): Genome sequencing to study the core and pangenomes of soil and plant-associated prokaryotes.</title>
        <authorList>
            <person name="Whitman W."/>
        </authorList>
    </citation>
    <scope>NUCLEOTIDE SEQUENCE [LARGE SCALE GENOMIC DNA]</scope>
    <source>
        <strain evidence="2 3">X5P3</strain>
    </source>
</reference>
<gene>
    <name evidence="2" type="ORF">HDF15_002926</name>
</gene>
<organism evidence="2 3">
    <name type="scientific">Granulicella mallensis</name>
    <dbReference type="NCBI Taxonomy" id="940614"/>
    <lineage>
        <taxon>Bacteria</taxon>
        <taxon>Pseudomonadati</taxon>
        <taxon>Acidobacteriota</taxon>
        <taxon>Terriglobia</taxon>
        <taxon>Terriglobales</taxon>
        <taxon>Acidobacteriaceae</taxon>
        <taxon>Granulicella</taxon>
    </lineage>
</organism>
<keyword evidence="1" id="KW-0812">Transmembrane</keyword>
<proteinExistence type="predicted"/>
<evidence type="ECO:0000313" key="2">
    <source>
        <dbReference type="EMBL" id="MBB5064568.1"/>
    </source>
</evidence>
<evidence type="ECO:0000256" key="1">
    <source>
        <dbReference type="SAM" id="Phobius"/>
    </source>
</evidence>
<evidence type="ECO:0000313" key="3">
    <source>
        <dbReference type="Proteomes" id="UP000584867"/>
    </source>
</evidence>
<accession>A0A7W7ZR64</accession>
<feature type="transmembrane region" description="Helical" evidence="1">
    <location>
        <begin position="15"/>
        <end position="36"/>
    </location>
</feature>
<keyword evidence="1" id="KW-1133">Transmembrane helix</keyword>
<sequence length="79" mass="8287">MSDQIEAKQSTQNQFIGLAMVVFGIVAIFVGCRFHYAELTTSAAGVTGAGINMLTNQIRNALNNKQGGTINVADSAPTV</sequence>
<dbReference type="RefSeq" id="WP_184256566.1">
    <property type="nucleotide sequence ID" value="NZ_JACHIO010000011.1"/>
</dbReference>